<gene>
    <name evidence="1" type="primary">Acey_s0004.g1767</name>
    <name evidence="1" type="ORF">Y032_0004g1767</name>
</gene>
<reference evidence="2" key="1">
    <citation type="journal article" date="2015" name="Nat. Genet.">
        <title>The genome and transcriptome of the zoonotic hookworm Ancylostoma ceylanicum identify infection-specific gene families.</title>
        <authorList>
            <person name="Schwarz E.M."/>
            <person name="Hu Y."/>
            <person name="Antoshechkin I."/>
            <person name="Miller M.M."/>
            <person name="Sternberg P.W."/>
            <person name="Aroian R.V."/>
        </authorList>
    </citation>
    <scope>NUCLEOTIDE SEQUENCE</scope>
    <source>
        <strain evidence="2">HY135</strain>
    </source>
</reference>
<sequence>MWIATTQKKNTLGFGSSYEQQLFMNSKESTSLVIFRLLKAPPHCGEFLRFSHEKNLQWLLIRIVHVIPC</sequence>
<protein>
    <submittedName>
        <fullName evidence="1">Uncharacterized protein</fullName>
    </submittedName>
</protein>
<organism evidence="1 2">
    <name type="scientific">Ancylostoma ceylanicum</name>
    <dbReference type="NCBI Taxonomy" id="53326"/>
    <lineage>
        <taxon>Eukaryota</taxon>
        <taxon>Metazoa</taxon>
        <taxon>Ecdysozoa</taxon>
        <taxon>Nematoda</taxon>
        <taxon>Chromadorea</taxon>
        <taxon>Rhabditida</taxon>
        <taxon>Rhabditina</taxon>
        <taxon>Rhabditomorpha</taxon>
        <taxon>Strongyloidea</taxon>
        <taxon>Ancylostomatidae</taxon>
        <taxon>Ancylostomatinae</taxon>
        <taxon>Ancylostoma</taxon>
    </lineage>
</organism>
<evidence type="ECO:0000313" key="1">
    <source>
        <dbReference type="EMBL" id="EYC30778.1"/>
    </source>
</evidence>
<comment type="caution">
    <text evidence="1">The sequence shown here is derived from an EMBL/GenBank/DDBJ whole genome shotgun (WGS) entry which is preliminary data.</text>
</comment>
<keyword evidence="2" id="KW-1185">Reference proteome</keyword>
<dbReference type="Proteomes" id="UP000024635">
    <property type="component" value="Unassembled WGS sequence"/>
</dbReference>
<proteinExistence type="predicted"/>
<dbReference type="AlphaFoldDB" id="A0A016VVI4"/>
<evidence type="ECO:0000313" key="2">
    <source>
        <dbReference type="Proteomes" id="UP000024635"/>
    </source>
</evidence>
<accession>A0A016VVI4</accession>
<name>A0A016VVI4_9BILA</name>
<dbReference type="EMBL" id="JARK01001340">
    <property type="protein sequence ID" value="EYC30778.1"/>
    <property type="molecule type" value="Genomic_DNA"/>
</dbReference>